<dbReference type="UniPathway" id="UPA00360"/>
<evidence type="ECO:0000256" key="3">
    <source>
        <dbReference type="ARBA" id="ARBA00022516"/>
    </source>
</evidence>
<keyword evidence="2 9" id="KW-0963">Cytoplasm</keyword>
<evidence type="ECO:0000256" key="10">
    <source>
        <dbReference type="NCBIfam" id="TIGR00517"/>
    </source>
</evidence>
<name>A0A2S3YLH4_9HYPH</name>
<dbReference type="InterPro" id="IPR009081">
    <property type="entry name" value="PP-bd_ACP"/>
</dbReference>
<evidence type="ECO:0000256" key="11">
    <source>
        <dbReference type="RuleBase" id="RU003545"/>
    </source>
</evidence>
<reference evidence="13 14" key="1">
    <citation type="journal article" date="2014" name="Syst. Appl. Microbiol.">
        <title>Microsymbionts of Phaseolus vulgaris in acid and alkaline soils of Mexico.</title>
        <authorList>
            <person name="Verastegui-Valdes M.M."/>
            <person name="Zhang Y.J."/>
            <person name="Rivera-Orduna F.N."/>
            <person name="Cheng H.P."/>
            <person name="Sui X.H."/>
            <person name="Wang E.T."/>
        </authorList>
    </citation>
    <scope>NUCLEOTIDE SEQUENCE [LARGE SCALE GENOMIC DNA]</scope>
    <source>
        <strain evidence="13 14">FG01</strain>
    </source>
</reference>
<dbReference type="Gene3D" id="1.10.1200.10">
    <property type="entry name" value="ACP-like"/>
    <property type="match status" value="1"/>
</dbReference>
<evidence type="ECO:0000256" key="5">
    <source>
        <dbReference type="ARBA" id="ARBA00022832"/>
    </source>
</evidence>
<dbReference type="RefSeq" id="WP_097525645.1">
    <property type="nucleotide sequence ID" value="NZ_LODU01000047.1"/>
</dbReference>
<feature type="modified residue" description="O-(pantetheine 4'-phosphoryl)serine" evidence="9">
    <location>
        <position position="41"/>
    </location>
</feature>
<evidence type="ECO:0000313" key="13">
    <source>
        <dbReference type="EMBL" id="POH28832.1"/>
    </source>
</evidence>
<evidence type="ECO:0000256" key="7">
    <source>
        <dbReference type="ARBA" id="ARBA00023160"/>
    </source>
</evidence>
<comment type="similarity">
    <text evidence="9">Belongs to the acyl carrier protein (ACP) family.</text>
</comment>
<dbReference type="PANTHER" id="PTHR20863:SF76">
    <property type="entry name" value="CARRIER DOMAIN-CONTAINING PROTEIN"/>
    <property type="match status" value="1"/>
</dbReference>
<comment type="subcellular location">
    <subcellularLocation>
        <location evidence="9">Cytoplasm</location>
    </subcellularLocation>
</comment>
<dbReference type="InterPro" id="IPR036736">
    <property type="entry name" value="ACP-like_sf"/>
</dbReference>
<gene>
    <name evidence="9" type="primary">acpP</name>
    <name evidence="13" type="ORF">ATY31_20035</name>
</gene>
<evidence type="ECO:0000256" key="1">
    <source>
        <dbReference type="ARBA" id="ARBA00022450"/>
    </source>
</evidence>
<feature type="domain" description="Carrier" evidence="12">
    <location>
        <begin position="6"/>
        <end position="81"/>
    </location>
</feature>
<evidence type="ECO:0000256" key="9">
    <source>
        <dbReference type="HAMAP-Rule" id="MF_01217"/>
    </source>
</evidence>
<evidence type="ECO:0000256" key="4">
    <source>
        <dbReference type="ARBA" id="ARBA00022553"/>
    </source>
</evidence>
<keyword evidence="5 9" id="KW-0276">Fatty acid metabolism</keyword>
<dbReference type="GO" id="GO:0016020">
    <property type="term" value="C:membrane"/>
    <property type="evidence" value="ECO:0007669"/>
    <property type="project" value="GOC"/>
</dbReference>
<protein>
    <recommendedName>
        <fullName evidence="9 10">Acyl carrier protein</fullName>
        <shortName evidence="9">ACP</shortName>
    </recommendedName>
</protein>
<dbReference type="GO" id="GO:0000035">
    <property type="term" value="F:acyl binding"/>
    <property type="evidence" value="ECO:0007669"/>
    <property type="project" value="TreeGrafter"/>
</dbReference>
<accession>A0A2S3YLH4</accession>
<dbReference type="PROSITE" id="PS50075">
    <property type="entry name" value="CARRIER"/>
    <property type="match status" value="1"/>
</dbReference>
<dbReference type="NCBIfam" id="NF002148">
    <property type="entry name" value="PRK00982.1-2"/>
    <property type="match status" value="1"/>
</dbReference>
<evidence type="ECO:0000259" key="12">
    <source>
        <dbReference type="PROSITE" id="PS50075"/>
    </source>
</evidence>
<dbReference type="Proteomes" id="UP000237511">
    <property type="component" value="Unassembled WGS sequence"/>
</dbReference>
<organism evidence="13 14">
    <name type="scientific">Sinorhizobium americanum</name>
    <dbReference type="NCBI Taxonomy" id="194963"/>
    <lineage>
        <taxon>Bacteria</taxon>
        <taxon>Pseudomonadati</taxon>
        <taxon>Pseudomonadota</taxon>
        <taxon>Alphaproteobacteria</taxon>
        <taxon>Hyphomicrobiales</taxon>
        <taxon>Rhizobiaceae</taxon>
        <taxon>Sinorhizobium/Ensifer group</taxon>
        <taxon>Sinorhizobium</taxon>
    </lineage>
</organism>
<dbReference type="HAMAP" id="MF_01217">
    <property type="entry name" value="Acyl_carrier"/>
    <property type="match status" value="1"/>
</dbReference>
<dbReference type="GO" id="GO:0000036">
    <property type="term" value="F:acyl carrier activity"/>
    <property type="evidence" value="ECO:0007669"/>
    <property type="project" value="UniProtKB-UniRule"/>
</dbReference>
<proteinExistence type="inferred from homology"/>
<comment type="PTM">
    <text evidence="11">4'-phosphopantetheine is transferred from CoA to a specific serine of apo-ACP by acpS.</text>
</comment>
<dbReference type="InterPro" id="IPR003231">
    <property type="entry name" value="ACP"/>
</dbReference>
<dbReference type="NCBIfam" id="NF002150">
    <property type="entry name" value="PRK00982.1-4"/>
    <property type="match status" value="1"/>
</dbReference>
<dbReference type="GO" id="GO:0036104">
    <property type="term" value="P:Kdo2-lipid A biosynthetic process"/>
    <property type="evidence" value="ECO:0007669"/>
    <property type="project" value="UniProtKB-UniPathway"/>
</dbReference>
<keyword evidence="7 9" id="KW-0275">Fatty acid biosynthesis</keyword>
<dbReference type="GO" id="GO:0005829">
    <property type="term" value="C:cytosol"/>
    <property type="evidence" value="ECO:0007669"/>
    <property type="project" value="TreeGrafter"/>
</dbReference>
<comment type="PTM">
    <text evidence="9">4'-phosphopantetheine is transferred from CoA to a specific serine of apo-ACP by AcpS. This modification is essential for activity because fatty acids are bound in thioester linkage to the sulfhydryl of the prosthetic group.</text>
</comment>
<keyword evidence="1 9" id="KW-0596">Phosphopantetheine</keyword>
<sequence>MGNSRAEVAGRVREIIIEQLGVDAALAVDDASIVEDLGADSLELAQIVMMIEDEFDVEIPEEAADAITTVGTAIDFVVASTAKS</sequence>
<evidence type="ECO:0000256" key="6">
    <source>
        <dbReference type="ARBA" id="ARBA00023098"/>
    </source>
</evidence>
<dbReference type="EMBL" id="LODU01000047">
    <property type="protein sequence ID" value="POH28832.1"/>
    <property type="molecule type" value="Genomic_DNA"/>
</dbReference>
<evidence type="ECO:0000313" key="14">
    <source>
        <dbReference type="Proteomes" id="UP000237511"/>
    </source>
</evidence>
<dbReference type="PROSITE" id="PS00012">
    <property type="entry name" value="PHOSPHOPANTETHEINE"/>
    <property type="match status" value="1"/>
</dbReference>
<dbReference type="NCBIfam" id="TIGR00517">
    <property type="entry name" value="acyl_carrier"/>
    <property type="match status" value="1"/>
</dbReference>
<comment type="function">
    <text evidence="9 11">Carrier of the growing fatty acid chain in fatty acid biosynthesis.</text>
</comment>
<dbReference type="GO" id="GO:0009245">
    <property type="term" value="P:lipid A biosynthetic process"/>
    <property type="evidence" value="ECO:0007669"/>
    <property type="project" value="TreeGrafter"/>
</dbReference>
<dbReference type="Pfam" id="PF00550">
    <property type="entry name" value="PP-binding"/>
    <property type="match status" value="1"/>
</dbReference>
<dbReference type="SUPFAM" id="SSF47336">
    <property type="entry name" value="ACP-like"/>
    <property type="match status" value="1"/>
</dbReference>
<dbReference type="PANTHER" id="PTHR20863">
    <property type="entry name" value="ACYL CARRIER PROTEIN"/>
    <property type="match status" value="1"/>
</dbReference>
<comment type="caution">
    <text evidence="13">The sequence shown here is derived from an EMBL/GenBank/DDBJ whole genome shotgun (WGS) entry which is preliminary data.</text>
</comment>
<comment type="pathway">
    <text evidence="8">Glycolipid biosynthesis; KDO(2)-lipid A biosynthesis.</text>
</comment>
<evidence type="ECO:0000256" key="2">
    <source>
        <dbReference type="ARBA" id="ARBA00022490"/>
    </source>
</evidence>
<comment type="pathway">
    <text evidence="9 11">Lipid metabolism; fatty acid biosynthesis.</text>
</comment>
<dbReference type="UniPathway" id="UPA00094"/>
<keyword evidence="4 9" id="KW-0597">Phosphoprotein</keyword>
<keyword evidence="6 9" id="KW-0443">Lipid metabolism</keyword>
<keyword evidence="3 9" id="KW-0444">Lipid biosynthesis</keyword>
<evidence type="ECO:0000256" key="8">
    <source>
        <dbReference type="ARBA" id="ARBA00024328"/>
    </source>
</evidence>
<dbReference type="AlphaFoldDB" id="A0A2S3YLH4"/>
<dbReference type="InterPro" id="IPR006162">
    <property type="entry name" value="Ppantetheine_attach_site"/>
</dbReference>